<dbReference type="PROSITE" id="PS00326">
    <property type="entry name" value="TROPOMYOSIN"/>
    <property type="match status" value="1"/>
</dbReference>
<evidence type="ECO:0000313" key="11">
    <source>
        <dbReference type="EMBL" id="PGH18327.1"/>
    </source>
</evidence>
<dbReference type="InterPro" id="IPR036859">
    <property type="entry name" value="CAP-Gly_dom_sf"/>
</dbReference>
<keyword evidence="12" id="KW-1185">Reference proteome</keyword>
<dbReference type="SMART" id="SM01052">
    <property type="entry name" value="CAP_GLY"/>
    <property type="match status" value="1"/>
</dbReference>
<reference evidence="11 12" key="1">
    <citation type="submission" date="2017-10" db="EMBL/GenBank/DDBJ databases">
        <title>Comparative genomics in systemic dimorphic fungi from Ajellomycetaceae.</title>
        <authorList>
            <person name="Munoz J.F."/>
            <person name="Mcewen J.G."/>
            <person name="Clay O.K."/>
            <person name="Cuomo C.A."/>
        </authorList>
    </citation>
    <scope>NUCLEOTIDE SEQUENCE [LARGE SCALE GENOMIC DNA]</scope>
    <source>
        <strain evidence="11 12">UAMH7299</strain>
    </source>
</reference>
<dbReference type="InterPro" id="IPR000938">
    <property type="entry name" value="CAP-Gly_domain"/>
</dbReference>
<feature type="coiled-coil region" evidence="8">
    <location>
        <begin position="1097"/>
        <end position="1171"/>
    </location>
</feature>
<evidence type="ECO:0000256" key="2">
    <source>
        <dbReference type="ARBA" id="ARBA00011010"/>
    </source>
</evidence>
<sequence length="1366" mass="152503">MGDLVPGQLIGLTDGRQAIIRFVGTTHFAPGGWIGVELEDATGKNDGAVQGERYFDCEMGHGMFVRPTAVASILEQQPLRREELTKPVVGKMSTNGAVTRGRPASAIMGSNVAQRRQSLASSTSAVKRQSAMSSPSPAPRSGITTGRSLRSPTKSPTKQLSSASTPGSRTASVNPRASISGAPRARPGVNNRPSMAPPPPATATSRTSRQSLLGPSSRPARPIAPVPRSTLGAPTKRMSLRAAAPKATSQAGSGSGASEQTDDVLEDRSPGYTPSETEPNKPSDHRSLAPLSPRSVSGGTAQHKELEDLRTKLRMMEKKRADDREKLKALEALRADREKFEGIIQKLQTKYQPQQQEISQLRKQLKEAEARAEEAERLQAEHDSIVEMAALDREMAEEMTEAIKAEFDALKVKAEELELEVEVLREENQELGQVMSPEEKSSQGWLQMERTNERLREALIRLRDMTQQQESDLRSQVKEMEEELEDYDTLKKEYETTKEKLLISEANMEDLKQQVEALGAEEMIEELTERNMQYQEEINELKAVIEDLESLKELNDELELNHVEAEKQLQEEIDYRESIYHEQTRKLGQQDEVIEDLEYTLSKFRELVSNLQNDLEDMRVSQQLTETESTELSVRSRAMIDLNMKLQASVVKAQTRSIDVEMGRMEAEESAQHLSIMKLYLPEYFESERNPVLAFLRFKRVSFKAALMNNTVRERLSDPTAISSGQEVFTALDVLDKLTWISSLCDRFINFIGGCSSEEFSGFEGALYDLEPVERILNSWIEGLKKNELNENKCAVELQRSIALLSHLTETLIPPNLEAYADDLHMRSVMTQTYMDHTALALTQLKSLLQTRLPPPGEGDEEGPYIFQKLDTLAHQARGGKLVVGKITRSLEELKSRSLTLSDECAAPFENTERAAKELAELARQLGVNVLQLTNEEGRAEELTYAEIAANMSQTAMTLIQPSASDAENSDALSLLGTKLRSLATYLEEVASVSSDLSQTVEFERQASPWIARAKELKSNQVVSPDADEEIRRLKNEVHETSTALGVKDKAFEEQTIKIELLESRMRDAGKKAALVKELEAQVEGLKVKEQELVVVVEKQSGDLQAMEQERDDYRARLEKAKRASGSTGSVIGPDGVIIGDAVASSVLRENESLRAEVAGLQAAVRFLRDENRRSNLLDPYSVQRTNNMRTWLDSPLVQHKLSVDEKRSINRPASEAQDVLTHLLKLTKESKFVDLKTTVHTDKASRLAWRPAKSTPRYHILQQRENYEQWAQWKDEVARRERERTRKEAKKNAAAAAAAQFPPSMEHIIAANASIPGSQIGDVKEDLLPKSKGVMDRAWKILGMQTEEDTDDTSAYNAPGSVRIV</sequence>
<keyword evidence="7" id="KW-0206">Cytoskeleton</keyword>
<feature type="compositionally biased region" description="Low complexity" evidence="9">
    <location>
        <begin position="130"/>
        <end position="141"/>
    </location>
</feature>
<gene>
    <name evidence="11" type="ORF">AJ80_04505</name>
</gene>
<dbReference type="Proteomes" id="UP000224634">
    <property type="component" value="Unassembled WGS sequence"/>
</dbReference>
<feature type="compositionally biased region" description="Polar residues" evidence="9">
    <location>
        <begin position="111"/>
        <end position="127"/>
    </location>
</feature>
<keyword evidence="3" id="KW-0963">Cytoplasm</keyword>
<name>A0A2B7YCK3_POLH7</name>
<feature type="compositionally biased region" description="Low complexity" evidence="9">
    <location>
        <begin position="247"/>
        <end position="258"/>
    </location>
</feature>
<evidence type="ECO:0000256" key="1">
    <source>
        <dbReference type="ARBA" id="ARBA00004245"/>
    </source>
</evidence>
<dbReference type="SUPFAM" id="SSF74924">
    <property type="entry name" value="Cap-Gly domain"/>
    <property type="match status" value="1"/>
</dbReference>
<evidence type="ECO:0000313" key="12">
    <source>
        <dbReference type="Proteomes" id="UP000224634"/>
    </source>
</evidence>
<dbReference type="OrthoDB" id="2130750at2759"/>
<comment type="similarity">
    <text evidence="2">Belongs to the dynactin 150 kDa subunit family.</text>
</comment>
<evidence type="ECO:0000256" key="9">
    <source>
        <dbReference type="SAM" id="MobiDB-lite"/>
    </source>
</evidence>
<dbReference type="EMBL" id="PDNA01000058">
    <property type="protein sequence ID" value="PGH18327.1"/>
    <property type="molecule type" value="Genomic_DNA"/>
</dbReference>
<dbReference type="PROSITE" id="PS50245">
    <property type="entry name" value="CAP_GLY_2"/>
    <property type="match status" value="1"/>
</dbReference>
<evidence type="ECO:0000256" key="3">
    <source>
        <dbReference type="ARBA" id="ARBA00022490"/>
    </source>
</evidence>
<evidence type="ECO:0000256" key="4">
    <source>
        <dbReference type="ARBA" id="ARBA00022701"/>
    </source>
</evidence>
<dbReference type="STRING" id="1447883.A0A2B7YCK3"/>
<evidence type="ECO:0000256" key="5">
    <source>
        <dbReference type="ARBA" id="ARBA00023017"/>
    </source>
</evidence>
<keyword evidence="5" id="KW-0243">Dynein</keyword>
<evidence type="ECO:0000259" key="10">
    <source>
        <dbReference type="PROSITE" id="PS50245"/>
    </source>
</evidence>
<dbReference type="GO" id="GO:0005874">
    <property type="term" value="C:microtubule"/>
    <property type="evidence" value="ECO:0007669"/>
    <property type="project" value="UniProtKB-KW"/>
</dbReference>
<dbReference type="Gene3D" id="2.30.30.190">
    <property type="entry name" value="CAP Gly-rich-like domain"/>
    <property type="match status" value="1"/>
</dbReference>
<evidence type="ECO:0000256" key="8">
    <source>
        <dbReference type="SAM" id="Coils"/>
    </source>
</evidence>
<dbReference type="PROSITE" id="PS00845">
    <property type="entry name" value="CAP_GLY_1"/>
    <property type="match status" value="1"/>
</dbReference>
<keyword evidence="4" id="KW-0493">Microtubule</keyword>
<dbReference type="Pfam" id="PF12455">
    <property type="entry name" value="Dynactin"/>
    <property type="match status" value="1"/>
</dbReference>
<dbReference type="InterPro" id="IPR022157">
    <property type="entry name" value="Dynactin"/>
</dbReference>
<comment type="caution">
    <text evidence="11">The sequence shown here is derived from an EMBL/GenBank/DDBJ whole genome shotgun (WGS) entry which is preliminary data.</text>
</comment>
<protein>
    <recommendedName>
        <fullName evidence="10">CAP-Gly domain-containing protein</fullName>
    </recommendedName>
</protein>
<dbReference type="Pfam" id="PF01302">
    <property type="entry name" value="CAP_GLY"/>
    <property type="match status" value="1"/>
</dbReference>
<accession>A0A2B7YCK3</accession>
<feature type="compositionally biased region" description="Basic and acidic residues" evidence="9">
    <location>
        <begin position="278"/>
        <end position="287"/>
    </location>
</feature>
<comment type="subcellular location">
    <subcellularLocation>
        <location evidence="1">Cytoplasm</location>
        <location evidence="1">Cytoskeleton</location>
    </subcellularLocation>
</comment>
<dbReference type="GO" id="GO:0030286">
    <property type="term" value="C:dynein complex"/>
    <property type="evidence" value="ECO:0007669"/>
    <property type="project" value="UniProtKB-KW"/>
</dbReference>
<organism evidence="11 12">
    <name type="scientific">Polytolypa hystricis (strain UAMH7299)</name>
    <dbReference type="NCBI Taxonomy" id="1447883"/>
    <lineage>
        <taxon>Eukaryota</taxon>
        <taxon>Fungi</taxon>
        <taxon>Dikarya</taxon>
        <taxon>Ascomycota</taxon>
        <taxon>Pezizomycotina</taxon>
        <taxon>Eurotiomycetes</taxon>
        <taxon>Eurotiomycetidae</taxon>
        <taxon>Onygenales</taxon>
        <taxon>Onygenales incertae sedis</taxon>
        <taxon>Polytolypa</taxon>
    </lineage>
</organism>
<keyword evidence="6 8" id="KW-0175">Coiled coil</keyword>
<evidence type="ECO:0000256" key="6">
    <source>
        <dbReference type="ARBA" id="ARBA00023054"/>
    </source>
</evidence>
<dbReference type="InterPro" id="IPR000533">
    <property type="entry name" value="Tropomyosin"/>
</dbReference>
<dbReference type="PANTHER" id="PTHR18916">
    <property type="entry name" value="DYNACTIN 1-RELATED MICROTUBULE-BINDING"/>
    <property type="match status" value="1"/>
</dbReference>
<feature type="compositionally biased region" description="Polar residues" evidence="9">
    <location>
        <begin position="142"/>
        <end position="177"/>
    </location>
</feature>
<evidence type="ECO:0000256" key="7">
    <source>
        <dbReference type="ARBA" id="ARBA00023212"/>
    </source>
</evidence>
<feature type="region of interest" description="Disordered" evidence="9">
    <location>
        <begin position="93"/>
        <end position="309"/>
    </location>
</feature>
<feature type="domain" description="CAP-Gly" evidence="10">
    <location>
        <begin position="24"/>
        <end position="66"/>
    </location>
</feature>
<proteinExistence type="inferred from homology"/>